<sequence>MAVSPSTTRSVSVQPKEGQAHASPPLMFPLTLFKPPRGKRDSLRSSLCPQADRCLLLCVLESILRSHVNAVSLRKQRETKLQQSSRAAPRDVLRAEHEHLTPPTEPCNQWQPQSKHFL</sequence>
<accession>A0AAN8GZP0</accession>
<feature type="region of interest" description="Disordered" evidence="1">
    <location>
        <begin position="1"/>
        <end position="28"/>
    </location>
</feature>
<feature type="region of interest" description="Disordered" evidence="1">
    <location>
        <begin position="73"/>
        <end position="118"/>
    </location>
</feature>
<name>A0AAN8GZP0_9TELE</name>
<feature type="compositionally biased region" description="Polar residues" evidence="1">
    <location>
        <begin position="1"/>
        <end position="13"/>
    </location>
</feature>
<keyword evidence="3" id="KW-1185">Reference proteome</keyword>
<comment type="caution">
    <text evidence="2">The sequence shown here is derived from an EMBL/GenBank/DDBJ whole genome shotgun (WGS) entry which is preliminary data.</text>
</comment>
<protein>
    <submittedName>
        <fullName evidence="2">Uncharacterized protein</fullName>
    </submittedName>
</protein>
<reference evidence="2 3" key="1">
    <citation type="journal article" date="2023" name="Mol. Biol. Evol.">
        <title>Genomics of Secondarily Temperate Adaptation in the Only Non-Antarctic Icefish.</title>
        <authorList>
            <person name="Rivera-Colon A.G."/>
            <person name="Rayamajhi N."/>
            <person name="Minhas B.F."/>
            <person name="Madrigal G."/>
            <person name="Bilyk K.T."/>
            <person name="Yoon V."/>
            <person name="Hune M."/>
            <person name="Gregory S."/>
            <person name="Cheng C.H.C."/>
            <person name="Catchen J.M."/>
        </authorList>
    </citation>
    <scope>NUCLEOTIDE SEQUENCE [LARGE SCALE GENOMIC DNA]</scope>
    <source>
        <strain evidence="2">JC2023a</strain>
    </source>
</reference>
<gene>
    <name evidence="2" type="ORF">CesoFtcFv8_010379</name>
</gene>
<dbReference type="Proteomes" id="UP001335648">
    <property type="component" value="Unassembled WGS sequence"/>
</dbReference>
<organism evidence="2 3">
    <name type="scientific">Champsocephalus esox</name>
    <name type="common">pike icefish</name>
    <dbReference type="NCBI Taxonomy" id="159716"/>
    <lineage>
        <taxon>Eukaryota</taxon>
        <taxon>Metazoa</taxon>
        <taxon>Chordata</taxon>
        <taxon>Craniata</taxon>
        <taxon>Vertebrata</taxon>
        <taxon>Euteleostomi</taxon>
        <taxon>Actinopterygii</taxon>
        <taxon>Neopterygii</taxon>
        <taxon>Teleostei</taxon>
        <taxon>Neoteleostei</taxon>
        <taxon>Acanthomorphata</taxon>
        <taxon>Eupercaria</taxon>
        <taxon>Perciformes</taxon>
        <taxon>Notothenioidei</taxon>
        <taxon>Channichthyidae</taxon>
        <taxon>Champsocephalus</taxon>
    </lineage>
</organism>
<evidence type="ECO:0000256" key="1">
    <source>
        <dbReference type="SAM" id="MobiDB-lite"/>
    </source>
</evidence>
<evidence type="ECO:0000313" key="2">
    <source>
        <dbReference type="EMBL" id="KAK5897306.1"/>
    </source>
</evidence>
<proteinExistence type="predicted"/>
<evidence type="ECO:0000313" key="3">
    <source>
        <dbReference type="Proteomes" id="UP001335648"/>
    </source>
</evidence>
<dbReference type="AlphaFoldDB" id="A0AAN8GZP0"/>
<feature type="compositionally biased region" description="Basic and acidic residues" evidence="1">
    <location>
        <begin position="88"/>
        <end position="100"/>
    </location>
</feature>
<feature type="compositionally biased region" description="Polar residues" evidence="1">
    <location>
        <begin position="106"/>
        <end position="118"/>
    </location>
</feature>
<dbReference type="EMBL" id="JAULUE010002053">
    <property type="protein sequence ID" value="KAK5897306.1"/>
    <property type="molecule type" value="Genomic_DNA"/>
</dbReference>